<gene>
    <name evidence="1" type="ORF">DFH07DRAFT_781890</name>
</gene>
<accession>A0AAD7HVT7</accession>
<proteinExistence type="predicted"/>
<dbReference type="Proteomes" id="UP001215280">
    <property type="component" value="Unassembled WGS sequence"/>
</dbReference>
<dbReference type="AlphaFoldDB" id="A0AAD7HVT7"/>
<organism evidence="1 2">
    <name type="scientific">Mycena maculata</name>
    <dbReference type="NCBI Taxonomy" id="230809"/>
    <lineage>
        <taxon>Eukaryota</taxon>
        <taxon>Fungi</taxon>
        <taxon>Dikarya</taxon>
        <taxon>Basidiomycota</taxon>
        <taxon>Agaricomycotina</taxon>
        <taxon>Agaricomycetes</taxon>
        <taxon>Agaricomycetidae</taxon>
        <taxon>Agaricales</taxon>
        <taxon>Marasmiineae</taxon>
        <taxon>Mycenaceae</taxon>
        <taxon>Mycena</taxon>
    </lineage>
</organism>
<comment type="caution">
    <text evidence="1">The sequence shown here is derived from an EMBL/GenBank/DDBJ whole genome shotgun (WGS) entry which is preliminary data.</text>
</comment>
<evidence type="ECO:0000313" key="2">
    <source>
        <dbReference type="Proteomes" id="UP001215280"/>
    </source>
</evidence>
<name>A0AAD7HVT7_9AGAR</name>
<dbReference type="EMBL" id="JARJLG010000197">
    <property type="protein sequence ID" value="KAJ7729495.1"/>
    <property type="molecule type" value="Genomic_DNA"/>
</dbReference>
<sequence length="178" mass="19499">MPKVHWLVEIGQELNVRSRRPAGAACWTKTFVPMARTSRQAEEMNTVSSPQNVGQSCFTSSPNKVASRPLFKHHSIQLLQTISNMTEEYWSSSTMSEIFIPNDVAASFQALVAPPFPWIEPPQQRLFRRREFASGATCAAGGVHSGVCLPRNFGCGIGYFGPLGQGGSRKGQLLAFIA</sequence>
<reference evidence="1" key="1">
    <citation type="submission" date="2023-03" db="EMBL/GenBank/DDBJ databases">
        <title>Massive genome expansion in bonnet fungi (Mycena s.s.) driven by repeated elements and novel gene families across ecological guilds.</title>
        <authorList>
            <consortium name="Lawrence Berkeley National Laboratory"/>
            <person name="Harder C.B."/>
            <person name="Miyauchi S."/>
            <person name="Viragh M."/>
            <person name="Kuo A."/>
            <person name="Thoen E."/>
            <person name="Andreopoulos B."/>
            <person name="Lu D."/>
            <person name="Skrede I."/>
            <person name="Drula E."/>
            <person name="Henrissat B."/>
            <person name="Morin E."/>
            <person name="Kohler A."/>
            <person name="Barry K."/>
            <person name="LaButti K."/>
            <person name="Morin E."/>
            <person name="Salamov A."/>
            <person name="Lipzen A."/>
            <person name="Mereny Z."/>
            <person name="Hegedus B."/>
            <person name="Baldrian P."/>
            <person name="Stursova M."/>
            <person name="Weitz H."/>
            <person name="Taylor A."/>
            <person name="Grigoriev I.V."/>
            <person name="Nagy L.G."/>
            <person name="Martin F."/>
            <person name="Kauserud H."/>
        </authorList>
    </citation>
    <scope>NUCLEOTIDE SEQUENCE</scope>
    <source>
        <strain evidence="1">CBHHK188m</strain>
    </source>
</reference>
<protein>
    <submittedName>
        <fullName evidence="1">Uncharacterized protein</fullName>
    </submittedName>
</protein>
<keyword evidence="2" id="KW-1185">Reference proteome</keyword>
<evidence type="ECO:0000313" key="1">
    <source>
        <dbReference type="EMBL" id="KAJ7729495.1"/>
    </source>
</evidence>